<gene>
    <name evidence="1" type="ORF">D8I35_17830</name>
</gene>
<accession>A0A3M6QJ39</accession>
<keyword evidence="2" id="KW-1185">Reference proteome</keyword>
<reference evidence="1 2" key="1">
    <citation type="submission" date="2018-10" db="EMBL/GenBank/DDBJ databases">
        <title>Draft genome of Cortibacter populi DSM10536.</title>
        <authorList>
            <person name="Bernier A.-M."/>
            <person name="Bernard K."/>
        </authorList>
    </citation>
    <scope>NUCLEOTIDE SEQUENCE [LARGE SCALE GENOMIC DNA]</scope>
    <source>
        <strain evidence="1 2">DSM 105136</strain>
    </source>
</reference>
<sequence length="217" mass="22520">MCGGQQRGMALIFALLVLLALILAGVALVRSVNTGALVAGNLAFKQDATVTADRAAQQAISVLYARLAADADSLDADLPDIGYYASTDGHLDPTGYARADDASSRRLIQWDSDYCSGYSSYASCAYTPSASTVSINGNEAGWIVFRLCDASGSYGSGEATCAAASSAASTGDCQGAINYENQGTGCAGTASSPYYRILVRTKGPRNTVSYTETIVHF</sequence>
<dbReference type="EMBL" id="RDQO01000007">
    <property type="protein sequence ID" value="RMX03083.1"/>
    <property type="molecule type" value="Genomic_DNA"/>
</dbReference>
<evidence type="ECO:0000313" key="1">
    <source>
        <dbReference type="EMBL" id="RMX03083.1"/>
    </source>
</evidence>
<organism evidence="1 2">
    <name type="scientific">Corticibacter populi</name>
    <dbReference type="NCBI Taxonomy" id="1550736"/>
    <lineage>
        <taxon>Bacteria</taxon>
        <taxon>Pseudomonadati</taxon>
        <taxon>Pseudomonadota</taxon>
        <taxon>Betaproteobacteria</taxon>
        <taxon>Burkholderiales</taxon>
        <taxon>Comamonadaceae</taxon>
        <taxon>Corticibacter</taxon>
    </lineage>
</organism>
<name>A0A3M6QJ39_9BURK</name>
<comment type="caution">
    <text evidence="1">The sequence shown here is derived from an EMBL/GenBank/DDBJ whole genome shotgun (WGS) entry which is preliminary data.</text>
</comment>
<dbReference type="OrthoDB" id="5954007at2"/>
<evidence type="ECO:0000313" key="2">
    <source>
        <dbReference type="Proteomes" id="UP000278006"/>
    </source>
</evidence>
<protein>
    <submittedName>
        <fullName evidence="1">Pilus assembly protein PilX</fullName>
    </submittedName>
</protein>
<dbReference type="Proteomes" id="UP000278006">
    <property type="component" value="Unassembled WGS sequence"/>
</dbReference>
<proteinExistence type="predicted"/>
<dbReference type="AlphaFoldDB" id="A0A3M6QJ39"/>